<dbReference type="AlphaFoldDB" id="A0A518D0Y0"/>
<dbReference type="RefSeq" id="WP_145187953.1">
    <property type="nucleotide sequence ID" value="NZ_CP036290.1"/>
</dbReference>
<name>A0A518D0Y0_9BACT</name>
<evidence type="ECO:0000313" key="1">
    <source>
        <dbReference type="EMBL" id="QDU85143.1"/>
    </source>
</evidence>
<dbReference type="EMBL" id="CP036290">
    <property type="protein sequence ID" value="QDU85143.1"/>
    <property type="molecule type" value="Genomic_DNA"/>
</dbReference>
<evidence type="ECO:0000313" key="2">
    <source>
        <dbReference type="Proteomes" id="UP000319342"/>
    </source>
</evidence>
<protein>
    <submittedName>
        <fullName evidence="1">Uncharacterized protein</fullName>
    </submittedName>
</protein>
<sequence length="636" mass="68537">MERACTDRARGSHAVSLLVATVALFAIGFAGQGRATLAAPAQDLPVGVESEVDNPPVDAEYWRALLANDVELSFPPDEEFKPGLTRSGQTPRERAAAIYTLSQVETPNALGVLRGLFGRVTGQEEVAVIYALAELEPLPLDVLIDSSRLSVPTQVAHVATALVLSGDPEAQKKVLRMQFPGTPLGDVIEAARAFVRDRETAPSSDPLAQFLELRWQAAMRFGRVGGEPWRARRLRELEADDGWLADLIVPLGARVDRPWTRDHLLEALLERPGRATFEAAVEMIGVPLVELVESGLWMPDSPESWHLLLDAVEASERTAGFGPILGRATLGDMDASVRRRAACVSFAAGLVDRSDAVVRDLLESDRLEDRRQGLRAVADSSVVDSLEVFEPYLEEGTDPELQAIALVATLLRAPSKAADAIRTGLETDPVLRVPLVEELVRRSSSSTTLSPLIVASKVSDLPAELSVDVYAALARLDVAAAAKPLRSALARGVDGPVGARALLALADVNQIAVQEASVSALLYGRDPSFTLVAARVLVDARHPIGISLLRRALWVRDVPASQLAAGYLIAQEGLSALEREADSPPRWAREEDLRRIGLALGEWGGYGLVQRLARSRNVRDPVLQGAYLGALASRTR</sequence>
<dbReference type="Proteomes" id="UP000319342">
    <property type="component" value="Chromosome"/>
</dbReference>
<accession>A0A518D0Y0</accession>
<keyword evidence="2" id="KW-1185">Reference proteome</keyword>
<organism evidence="1 2">
    <name type="scientific">Rohdeia mirabilis</name>
    <dbReference type="NCBI Taxonomy" id="2528008"/>
    <lineage>
        <taxon>Bacteria</taxon>
        <taxon>Pseudomonadati</taxon>
        <taxon>Planctomycetota</taxon>
        <taxon>Planctomycetia</taxon>
        <taxon>Planctomycetia incertae sedis</taxon>
        <taxon>Rohdeia</taxon>
    </lineage>
</organism>
<gene>
    <name evidence="1" type="ORF">Pla163_22690</name>
</gene>
<proteinExistence type="predicted"/>
<reference evidence="1 2" key="1">
    <citation type="submission" date="2019-02" db="EMBL/GenBank/DDBJ databases">
        <title>Deep-cultivation of Planctomycetes and their phenomic and genomic characterization uncovers novel biology.</title>
        <authorList>
            <person name="Wiegand S."/>
            <person name="Jogler M."/>
            <person name="Boedeker C."/>
            <person name="Pinto D."/>
            <person name="Vollmers J."/>
            <person name="Rivas-Marin E."/>
            <person name="Kohn T."/>
            <person name="Peeters S.H."/>
            <person name="Heuer A."/>
            <person name="Rast P."/>
            <person name="Oberbeckmann S."/>
            <person name="Bunk B."/>
            <person name="Jeske O."/>
            <person name="Meyerdierks A."/>
            <person name="Storesund J.E."/>
            <person name="Kallscheuer N."/>
            <person name="Luecker S."/>
            <person name="Lage O.M."/>
            <person name="Pohl T."/>
            <person name="Merkel B.J."/>
            <person name="Hornburger P."/>
            <person name="Mueller R.-W."/>
            <person name="Bruemmer F."/>
            <person name="Labrenz M."/>
            <person name="Spormann A.M."/>
            <person name="Op den Camp H."/>
            <person name="Overmann J."/>
            <person name="Amann R."/>
            <person name="Jetten M.S.M."/>
            <person name="Mascher T."/>
            <person name="Medema M.H."/>
            <person name="Devos D.P."/>
            <person name="Kaster A.-K."/>
            <person name="Ovreas L."/>
            <person name="Rohde M."/>
            <person name="Galperin M.Y."/>
            <person name="Jogler C."/>
        </authorList>
    </citation>
    <scope>NUCLEOTIDE SEQUENCE [LARGE SCALE GENOMIC DNA]</scope>
    <source>
        <strain evidence="1 2">Pla163</strain>
    </source>
</reference>